<evidence type="ECO:0000256" key="4">
    <source>
        <dbReference type="SAM" id="MobiDB-lite"/>
    </source>
</evidence>
<keyword evidence="2" id="KW-0819">tRNA processing</keyword>
<feature type="compositionally biased region" description="Basic and acidic residues" evidence="4">
    <location>
        <begin position="158"/>
        <end position="168"/>
    </location>
</feature>
<protein>
    <submittedName>
        <fullName evidence="5">Uncharacterized protein</fullName>
    </submittedName>
</protein>
<dbReference type="AlphaFoldDB" id="V5FK27"/>
<evidence type="ECO:0000256" key="2">
    <source>
        <dbReference type="ARBA" id="ARBA00022694"/>
    </source>
</evidence>
<accession>V5FK27</accession>
<dbReference type="HOGENOM" id="CLU_085444_0_0_1"/>
<dbReference type="eggNOG" id="ENOG502SUA0">
    <property type="taxonomic scope" value="Eukaryota"/>
</dbReference>
<reference evidence="6" key="1">
    <citation type="journal article" date="2014" name="Genome Announc.">
        <title>Draft genome sequence of the formaldehyde-resistant fungus Byssochlamys spectabilis No. 5 (anamorph Paecilomyces variotii No. 5) (NBRC109023).</title>
        <authorList>
            <person name="Oka T."/>
            <person name="Ekino K."/>
            <person name="Fukuda K."/>
            <person name="Nomura Y."/>
        </authorList>
    </citation>
    <scope>NUCLEOTIDE SEQUENCE [LARGE SCALE GENOMIC DNA]</scope>
    <source>
        <strain evidence="6">No. 5 / NBRC 109023</strain>
    </source>
</reference>
<comment type="caution">
    <text evidence="5">The sequence shown here is derived from an EMBL/GenBank/DDBJ whole genome shotgun (WGS) entry which is preliminary data.</text>
</comment>
<evidence type="ECO:0000256" key="3">
    <source>
        <dbReference type="ARBA" id="ARBA00023242"/>
    </source>
</evidence>
<dbReference type="GO" id="GO:0000171">
    <property type="term" value="F:ribonuclease MRP activity"/>
    <property type="evidence" value="ECO:0007669"/>
    <property type="project" value="TreeGrafter"/>
</dbReference>
<dbReference type="GO" id="GO:0004526">
    <property type="term" value="F:ribonuclease P activity"/>
    <property type="evidence" value="ECO:0007669"/>
    <property type="project" value="TreeGrafter"/>
</dbReference>
<dbReference type="Pfam" id="PF12328">
    <property type="entry name" value="Rpp20"/>
    <property type="match status" value="1"/>
</dbReference>
<dbReference type="FunCoup" id="V5FK27">
    <property type="interactions" value="71"/>
</dbReference>
<dbReference type="GO" id="GO:0003723">
    <property type="term" value="F:RNA binding"/>
    <property type="evidence" value="ECO:0007669"/>
    <property type="project" value="TreeGrafter"/>
</dbReference>
<dbReference type="GO" id="GO:0001682">
    <property type="term" value="P:tRNA 5'-leader removal"/>
    <property type="evidence" value="ECO:0007669"/>
    <property type="project" value="InterPro"/>
</dbReference>
<dbReference type="InterPro" id="IPR014612">
    <property type="entry name" value="Pop7/Rpp20"/>
</dbReference>
<dbReference type="PANTHER" id="PTHR28256:SF1">
    <property type="entry name" value="RIBONUCLEASES P_MRP PROTEIN SUBUNIT POP7"/>
    <property type="match status" value="1"/>
</dbReference>
<dbReference type="EMBL" id="BAUL01000019">
    <property type="protein sequence ID" value="GAD92128.1"/>
    <property type="molecule type" value="Genomic_DNA"/>
</dbReference>
<name>V5FK27_BYSSN</name>
<proteinExistence type="predicted"/>
<keyword evidence="3" id="KW-0539">Nucleus</keyword>
<dbReference type="GO" id="GO:0000172">
    <property type="term" value="C:ribonuclease MRP complex"/>
    <property type="evidence" value="ECO:0007669"/>
    <property type="project" value="InterPro"/>
</dbReference>
<evidence type="ECO:0000313" key="6">
    <source>
        <dbReference type="Proteomes" id="UP000018001"/>
    </source>
</evidence>
<dbReference type="Gene3D" id="3.30.110.20">
    <property type="entry name" value="Alba-like domain"/>
    <property type="match status" value="1"/>
</dbReference>
<sequence>MAAKETPLSKELQFEKKNKDLVKLPKYARVQKRPIPHPPVASPYAGSSVPKIVYVGTKTPFMSAAKRVQKLLRHAEKRATAGVDLGNKKISEKEKLARLAKGQEALKKEEVFIKATGRAIERALSVGKWFEEKEDEYAVRVKTGTVLVVDDIVEDEEAKNREMEKGSSNKDGATGTSQLTGENAIQPTESKAAAASEQPLKKRKRRTKAAVSGDAELPESRTRWVNMVEIAITLK</sequence>
<dbReference type="SUPFAM" id="SSF82704">
    <property type="entry name" value="AlbA-like"/>
    <property type="match status" value="1"/>
</dbReference>
<dbReference type="PANTHER" id="PTHR28256">
    <property type="entry name" value="RIBONUCLEASES P/MRP PROTEIN SUBUNIT POP7"/>
    <property type="match status" value="1"/>
</dbReference>
<gene>
    <name evidence="5" type="ORF">PVAR5_0714</name>
</gene>
<keyword evidence="6" id="KW-1185">Reference proteome</keyword>
<dbReference type="Proteomes" id="UP000018001">
    <property type="component" value="Unassembled WGS sequence"/>
</dbReference>
<organism evidence="5 6">
    <name type="scientific">Byssochlamys spectabilis (strain No. 5 / NBRC 109023)</name>
    <name type="common">Paecilomyces variotii</name>
    <dbReference type="NCBI Taxonomy" id="1356009"/>
    <lineage>
        <taxon>Eukaryota</taxon>
        <taxon>Fungi</taxon>
        <taxon>Dikarya</taxon>
        <taxon>Ascomycota</taxon>
        <taxon>Pezizomycotina</taxon>
        <taxon>Eurotiomycetes</taxon>
        <taxon>Eurotiomycetidae</taxon>
        <taxon>Eurotiales</taxon>
        <taxon>Thermoascaceae</taxon>
        <taxon>Paecilomyces</taxon>
    </lineage>
</organism>
<comment type="subcellular location">
    <subcellularLocation>
        <location evidence="1">Nucleus</location>
    </subcellularLocation>
</comment>
<dbReference type="InParanoid" id="V5FK27"/>
<dbReference type="OrthoDB" id="5416589at2759"/>
<dbReference type="GO" id="GO:0034965">
    <property type="term" value="P:intronic box C/D snoRNA processing"/>
    <property type="evidence" value="ECO:0007669"/>
    <property type="project" value="TreeGrafter"/>
</dbReference>
<evidence type="ECO:0000313" key="5">
    <source>
        <dbReference type="EMBL" id="GAD92128.1"/>
    </source>
</evidence>
<dbReference type="InterPro" id="IPR036882">
    <property type="entry name" value="Alba-like_dom_sf"/>
</dbReference>
<dbReference type="GO" id="GO:0006364">
    <property type="term" value="P:rRNA processing"/>
    <property type="evidence" value="ECO:0007669"/>
    <property type="project" value="TreeGrafter"/>
</dbReference>
<evidence type="ECO:0000256" key="1">
    <source>
        <dbReference type="ARBA" id="ARBA00004123"/>
    </source>
</evidence>
<dbReference type="GO" id="GO:0005655">
    <property type="term" value="C:nucleolar ribonuclease P complex"/>
    <property type="evidence" value="ECO:0007669"/>
    <property type="project" value="InterPro"/>
</dbReference>
<dbReference type="GO" id="GO:0000294">
    <property type="term" value="P:nuclear-transcribed mRNA catabolic process, RNase MRP-dependent"/>
    <property type="evidence" value="ECO:0007669"/>
    <property type="project" value="TreeGrafter"/>
</dbReference>
<feature type="compositionally biased region" description="Polar residues" evidence="4">
    <location>
        <begin position="169"/>
        <end position="189"/>
    </location>
</feature>
<dbReference type="InterPro" id="IPR020241">
    <property type="entry name" value="RNase_P/MRP_Pop7_fungi"/>
</dbReference>
<feature type="region of interest" description="Disordered" evidence="4">
    <location>
        <begin position="157"/>
        <end position="218"/>
    </location>
</feature>